<comment type="caution">
    <text evidence="3">The sequence shown here is derived from an EMBL/GenBank/DDBJ whole genome shotgun (WGS) entry which is preliminary data.</text>
</comment>
<dbReference type="Pfam" id="PF03795">
    <property type="entry name" value="YCII"/>
    <property type="match status" value="1"/>
</dbReference>
<proteinExistence type="inferred from homology"/>
<dbReference type="Gene3D" id="3.30.70.1060">
    <property type="entry name" value="Dimeric alpha+beta barrel"/>
    <property type="match status" value="1"/>
</dbReference>
<gene>
    <name evidence="3" type="ORF">GCM10023200_04590</name>
</gene>
<dbReference type="Proteomes" id="UP001500928">
    <property type="component" value="Unassembled WGS sequence"/>
</dbReference>
<name>A0ABP9A785_9PSEU</name>
<evidence type="ECO:0000313" key="3">
    <source>
        <dbReference type="EMBL" id="GAA4775188.1"/>
    </source>
</evidence>
<dbReference type="InterPro" id="IPR011008">
    <property type="entry name" value="Dimeric_a/b-barrel"/>
</dbReference>
<feature type="domain" description="YCII-related" evidence="2">
    <location>
        <begin position="1"/>
        <end position="110"/>
    </location>
</feature>
<dbReference type="EMBL" id="BAABHO010000003">
    <property type="protein sequence ID" value="GAA4775188.1"/>
    <property type="molecule type" value="Genomic_DNA"/>
</dbReference>
<dbReference type="PANTHER" id="PTHR35174:SF3">
    <property type="entry name" value="BLL7171 PROTEIN"/>
    <property type="match status" value="1"/>
</dbReference>
<accession>A0ABP9A785</accession>
<sequence length="136" mass="15066">MKYLMLKHYRGGPGHPGIEYTPMDRWTPEEVDAHMQYMQDFADRLRESGEFVDAQALAAEGAFVRFDGEGRPPVTDGPFAETKDLIAGWMIIDVESWERATQLAAELSAAPGAGGEPIHEWLEVRPFLTGTPGSTD</sequence>
<keyword evidence="4" id="KW-1185">Reference proteome</keyword>
<protein>
    <submittedName>
        <fullName evidence="3">YciI family protein</fullName>
    </submittedName>
</protein>
<comment type="similarity">
    <text evidence="1">Belongs to the YciI family.</text>
</comment>
<evidence type="ECO:0000313" key="4">
    <source>
        <dbReference type="Proteomes" id="UP001500928"/>
    </source>
</evidence>
<dbReference type="InterPro" id="IPR005545">
    <property type="entry name" value="YCII"/>
</dbReference>
<dbReference type="SUPFAM" id="SSF54909">
    <property type="entry name" value="Dimeric alpha+beta barrel"/>
    <property type="match status" value="1"/>
</dbReference>
<reference evidence="4" key="1">
    <citation type="journal article" date="2019" name="Int. J. Syst. Evol. Microbiol.">
        <title>The Global Catalogue of Microorganisms (GCM) 10K type strain sequencing project: providing services to taxonomists for standard genome sequencing and annotation.</title>
        <authorList>
            <consortium name="The Broad Institute Genomics Platform"/>
            <consortium name="The Broad Institute Genome Sequencing Center for Infectious Disease"/>
            <person name="Wu L."/>
            <person name="Ma J."/>
        </authorList>
    </citation>
    <scope>NUCLEOTIDE SEQUENCE [LARGE SCALE GENOMIC DNA]</scope>
    <source>
        <strain evidence="4">JCM 17979</strain>
    </source>
</reference>
<organism evidence="3 4">
    <name type="scientific">Actinomycetospora chlora</name>
    <dbReference type="NCBI Taxonomy" id="663608"/>
    <lineage>
        <taxon>Bacteria</taxon>
        <taxon>Bacillati</taxon>
        <taxon>Actinomycetota</taxon>
        <taxon>Actinomycetes</taxon>
        <taxon>Pseudonocardiales</taxon>
        <taxon>Pseudonocardiaceae</taxon>
        <taxon>Actinomycetospora</taxon>
    </lineage>
</organism>
<evidence type="ECO:0000256" key="1">
    <source>
        <dbReference type="ARBA" id="ARBA00007689"/>
    </source>
</evidence>
<evidence type="ECO:0000259" key="2">
    <source>
        <dbReference type="Pfam" id="PF03795"/>
    </source>
</evidence>
<dbReference type="PANTHER" id="PTHR35174">
    <property type="entry name" value="BLL7171 PROTEIN-RELATED"/>
    <property type="match status" value="1"/>
</dbReference>